<dbReference type="Pfam" id="PF07980">
    <property type="entry name" value="SusD_RagB"/>
    <property type="match status" value="1"/>
</dbReference>
<dbReference type="CDD" id="cd08977">
    <property type="entry name" value="SusD"/>
    <property type="match status" value="1"/>
</dbReference>
<sequence length="571" mass="63990">MKKSIFLAVLGLSFALYSCNDDDDDINDDDIITTEIVKTNAEAEALGNAVYGPLQRLSSSFSFLIELATESTISFEAADDNGGPIISRLEHGATTGVVTAHDYPDKVFSRLYESIGSSNIAIEKLDSSKVTTKLSQETKKLVKARVKFTRALSYHYLVQLYGEVPLKLQQTDANVTTRASIDEVYAQIVRDLTEAEADLPLYDSNKANPSKGAANAILARVYLAWASNPLTQAQLEAIKASQTDPAAPTWNTERLQKAVDYANKVIDSEQYSLLADYNRNFGVAGENGVEHIYTIHHEGDGVDAQGNHQTHCPFTNRFTNLTADFHIGPADATLLNRFDSNDKRKLLTYTTRLFNTDERNQEYKWEFPVTTPIYGKWIHRSGYATTGTSPTIERAGGSSAAQPNNINRIEIRYAEVLLIKAEALFFQNKAAEALPLINQLRERAFGEHFEHDNKLTTLTKENLFREWDLELNFEQKHWTNLVRWRTLVSTVKTVANFEYYKPAYNTTDGVIAKAKELNPSIQNGDVNAAFFVKINKHLHAKYDNVKGKHYRFPIPQLSGIDQGVTPQNPGY</sequence>
<feature type="domain" description="SusD-like N-terminal" evidence="6">
    <location>
        <begin position="92"/>
        <end position="223"/>
    </location>
</feature>
<evidence type="ECO:0000256" key="2">
    <source>
        <dbReference type="ARBA" id="ARBA00022729"/>
    </source>
</evidence>
<dbReference type="AlphaFoldDB" id="A0A5J4RI39"/>
<evidence type="ECO:0000259" key="5">
    <source>
        <dbReference type="Pfam" id="PF07980"/>
    </source>
</evidence>
<accession>A0A5J4RI39</accession>
<gene>
    <name evidence="7" type="ORF">EZS27_018368</name>
</gene>
<dbReference type="Pfam" id="PF14322">
    <property type="entry name" value="SusD-like_3"/>
    <property type="match status" value="1"/>
</dbReference>
<evidence type="ECO:0000313" key="7">
    <source>
        <dbReference type="EMBL" id="KAA6333194.1"/>
    </source>
</evidence>
<evidence type="ECO:0000256" key="3">
    <source>
        <dbReference type="ARBA" id="ARBA00023136"/>
    </source>
</evidence>
<evidence type="ECO:0000256" key="4">
    <source>
        <dbReference type="ARBA" id="ARBA00023237"/>
    </source>
</evidence>
<organism evidence="7">
    <name type="scientific">termite gut metagenome</name>
    <dbReference type="NCBI Taxonomy" id="433724"/>
    <lineage>
        <taxon>unclassified sequences</taxon>
        <taxon>metagenomes</taxon>
        <taxon>organismal metagenomes</taxon>
    </lineage>
</organism>
<evidence type="ECO:0000256" key="1">
    <source>
        <dbReference type="ARBA" id="ARBA00004442"/>
    </source>
</evidence>
<dbReference type="Gene3D" id="1.25.40.390">
    <property type="match status" value="1"/>
</dbReference>
<dbReference type="PROSITE" id="PS51257">
    <property type="entry name" value="PROKAR_LIPOPROTEIN"/>
    <property type="match status" value="1"/>
</dbReference>
<keyword evidence="3" id="KW-0472">Membrane</keyword>
<comment type="subcellular location">
    <subcellularLocation>
        <location evidence="1">Cell outer membrane</location>
    </subcellularLocation>
</comment>
<dbReference type="InterPro" id="IPR012944">
    <property type="entry name" value="SusD_RagB_dom"/>
</dbReference>
<keyword evidence="2" id="KW-0732">Signal</keyword>
<comment type="caution">
    <text evidence="7">The sequence shown here is derived from an EMBL/GenBank/DDBJ whole genome shotgun (WGS) entry which is preliminary data.</text>
</comment>
<dbReference type="SUPFAM" id="SSF48452">
    <property type="entry name" value="TPR-like"/>
    <property type="match status" value="1"/>
</dbReference>
<evidence type="ECO:0000259" key="6">
    <source>
        <dbReference type="Pfam" id="PF14322"/>
    </source>
</evidence>
<dbReference type="InterPro" id="IPR033985">
    <property type="entry name" value="SusD-like_N"/>
</dbReference>
<dbReference type="GO" id="GO:0009279">
    <property type="term" value="C:cell outer membrane"/>
    <property type="evidence" value="ECO:0007669"/>
    <property type="project" value="UniProtKB-SubCell"/>
</dbReference>
<keyword evidence="4" id="KW-0998">Cell outer membrane</keyword>
<protein>
    <submittedName>
        <fullName evidence="7">RagB/SusD family nutrient uptake outer membrane protein</fullName>
    </submittedName>
</protein>
<proteinExistence type="predicted"/>
<name>A0A5J4RI39_9ZZZZ</name>
<dbReference type="EMBL" id="SNRY01001143">
    <property type="protein sequence ID" value="KAA6333194.1"/>
    <property type="molecule type" value="Genomic_DNA"/>
</dbReference>
<feature type="domain" description="RagB/SusD" evidence="5">
    <location>
        <begin position="350"/>
        <end position="571"/>
    </location>
</feature>
<dbReference type="InterPro" id="IPR011990">
    <property type="entry name" value="TPR-like_helical_dom_sf"/>
</dbReference>
<reference evidence="7" key="1">
    <citation type="submission" date="2019-03" db="EMBL/GenBank/DDBJ databases">
        <title>Single cell metagenomics reveals metabolic interactions within the superorganism composed of flagellate Streblomastix strix and complex community of Bacteroidetes bacteria on its surface.</title>
        <authorList>
            <person name="Treitli S.C."/>
            <person name="Kolisko M."/>
            <person name="Husnik F."/>
            <person name="Keeling P."/>
            <person name="Hampl V."/>
        </authorList>
    </citation>
    <scope>NUCLEOTIDE SEQUENCE</scope>
    <source>
        <strain evidence="7">STM</strain>
    </source>
</reference>